<keyword evidence="2" id="KW-1185">Reference proteome</keyword>
<accession>A0A6A5W707</accession>
<sequence>MTLVVEMSGSKETIVQRSSTLIQNDEVVPISLFEPQTLYDRNQLRTSPNLICVFRTLHDGFKFQVERRQHYHHFLGAFIQQNVLSNSEFRFRSCVMEPKGGGKIWKATGGHLQFWRGLNEEHYPYWYTKAKTTVPITEIPGLQSPQIGTLTQTRSTNSTGNSSLEANPSAPLEMRLRLVLYLCEPVGACALIVVSLSNDTYLVKFSRKSRGHPSMSLERRSGKSKIPAAVFSRPDSKKKQASLSPDLEAYPGIPMSDTAILSLVENSPGIKNLTVEFMNEEDMAKFEQQFRQTCKPPHS</sequence>
<organism evidence="1 2">
    <name type="scientific">Amniculicola lignicola CBS 123094</name>
    <dbReference type="NCBI Taxonomy" id="1392246"/>
    <lineage>
        <taxon>Eukaryota</taxon>
        <taxon>Fungi</taxon>
        <taxon>Dikarya</taxon>
        <taxon>Ascomycota</taxon>
        <taxon>Pezizomycotina</taxon>
        <taxon>Dothideomycetes</taxon>
        <taxon>Pleosporomycetidae</taxon>
        <taxon>Pleosporales</taxon>
        <taxon>Amniculicolaceae</taxon>
        <taxon>Amniculicola</taxon>
    </lineage>
</organism>
<dbReference type="EMBL" id="ML977610">
    <property type="protein sequence ID" value="KAF1997713.1"/>
    <property type="molecule type" value="Genomic_DNA"/>
</dbReference>
<dbReference type="AlphaFoldDB" id="A0A6A5W707"/>
<evidence type="ECO:0000313" key="1">
    <source>
        <dbReference type="EMBL" id="KAF1997713.1"/>
    </source>
</evidence>
<gene>
    <name evidence="1" type="ORF">P154DRAFT_536927</name>
</gene>
<dbReference type="Proteomes" id="UP000799779">
    <property type="component" value="Unassembled WGS sequence"/>
</dbReference>
<name>A0A6A5W707_9PLEO</name>
<reference evidence="1" key="1">
    <citation type="journal article" date="2020" name="Stud. Mycol.">
        <title>101 Dothideomycetes genomes: a test case for predicting lifestyles and emergence of pathogens.</title>
        <authorList>
            <person name="Haridas S."/>
            <person name="Albert R."/>
            <person name="Binder M."/>
            <person name="Bloem J."/>
            <person name="Labutti K."/>
            <person name="Salamov A."/>
            <person name="Andreopoulos B."/>
            <person name="Baker S."/>
            <person name="Barry K."/>
            <person name="Bills G."/>
            <person name="Bluhm B."/>
            <person name="Cannon C."/>
            <person name="Castanera R."/>
            <person name="Culley D."/>
            <person name="Daum C."/>
            <person name="Ezra D."/>
            <person name="Gonzalez J."/>
            <person name="Henrissat B."/>
            <person name="Kuo A."/>
            <person name="Liang C."/>
            <person name="Lipzen A."/>
            <person name="Lutzoni F."/>
            <person name="Magnuson J."/>
            <person name="Mondo S."/>
            <person name="Nolan M."/>
            <person name="Ohm R."/>
            <person name="Pangilinan J."/>
            <person name="Park H.-J."/>
            <person name="Ramirez L."/>
            <person name="Alfaro M."/>
            <person name="Sun H."/>
            <person name="Tritt A."/>
            <person name="Yoshinaga Y."/>
            <person name="Zwiers L.-H."/>
            <person name="Turgeon B."/>
            <person name="Goodwin S."/>
            <person name="Spatafora J."/>
            <person name="Crous P."/>
            <person name="Grigoriev I."/>
        </authorList>
    </citation>
    <scope>NUCLEOTIDE SEQUENCE</scope>
    <source>
        <strain evidence="1">CBS 123094</strain>
    </source>
</reference>
<evidence type="ECO:0000313" key="2">
    <source>
        <dbReference type="Proteomes" id="UP000799779"/>
    </source>
</evidence>
<proteinExistence type="predicted"/>
<dbReference type="OrthoDB" id="3938628at2759"/>
<protein>
    <submittedName>
        <fullName evidence="1">Uncharacterized protein</fullName>
    </submittedName>
</protein>